<protein>
    <submittedName>
        <fullName evidence="1">Uncharacterized protein</fullName>
    </submittedName>
</protein>
<comment type="caution">
    <text evidence="1">The sequence shown here is derived from an EMBL/GenBank/DDBJ whole genome shotgun (WGS) entry which is preliminary data.</text>
</comment>
<dbReference type="AlphaFoldDB" id="A0A0F9HC49"/>
<reference evidence="1" key="1">
    <citation type="journal article" date="2015" name="Nature">
        <title>Complex archaea that bridge the gap between prokaryotes and eukaryotes.</title>
        <authorList>
            <person name="Spang A."/>
            <person name="Saw J.H."/>
            <person name="Jorgensen S.L."/>
            <person name="Zaremba-Niedzwiedzka K."/>
            <person name="Martijn J."/>
            <person name="Lind A.E."/>
            <person name="van Eijk R."/>
            <person name="Schleper C."/>
            <person name="Guy L."/>
            <person name="Ettema T.J."/>
        </authorList>
    </citation>
    <scope>NUCLEOTIDE SEQUENCE</scope>
</reference>
<name>A0A0F9HC49_9ZZZZ</name>
<sequence>MVTRRTRRFDSDQRADPALPDPKRVAEILARKPSSLNNRNSRYTQGGDVEVFDERLGWWERIVFEPADDDIPIIISSDFHKRPDLLAKTLYGKQQLAWVILQFNNILDVNTEFVAGKRITVPSEARVLIDLLNRPTGVGLTPEQNNI</sequence>
<gene>
    <name evidence="1" type="ORF">LCGC14_1801860</name>
</gene>
<organism evidence="1">
    <name type="scientific">marine sediment metagenome</name>
    <dbReference type="NCBI Taxonomy" id="412755"/>
    <lineage>
        <taxon>unclassified sequences</taxon>
        <taxon>metagenomes</taxon>
        <taxon>ecological metagenomes</taxon>
    </lineage>
</organism>
<proteinExistence type="predicted"/>
<evidence type="ECO:0000313" key="1">
    <source>
        <dbReference type="EMBL" id="KKM00692.1"/>
    </source>
</evidence>
<dbReference type="EMBL" id="LAZR01017372">
    <property type="protein sequence ID" value="KKM00692.1"/>
    <property type="molecule type" value="Genomic_DNA"/>
</dbReference>
<accession>A0A0F9HC49</accession>